<evidence type="ECO:0000256" key="3">
    <source>
        <dbReference type="SAM" id="Phobius"/>
    </source>
</evidence>
<dbReference type="SMART" id="SM00283">
    <property type="entry name" value="MA"/>
    <property type="match status" value="1"/>
</dbReference>
<dbReference type="STRING" id="326298.Suden_0209"/>
<feature type="transmembrane region" description="Helical" evidence="3">
    <location>
        <begin position="309"/>
        <end position="330"/>
    </location>
</feature>
<dbReference type="AlphaFoldDB" id="Q30U41"/>
<dbReference type="GO" id="GO:0007165">
    <property type="term" value="P:signal transduction"/>
    <property type="evidence" value="ECO:0007669"/>
    <property type="project" value="UniProtKB-KW"/>
</dbReference>
<sequence>MSIKYKLNLITAIVVSFALIIIAIATLKAIDDKENISKSQSLNTLSQKLSLLIHETQKERGASAGFIGSHGKQFGDILPNQRASTTKEYESLKVYIQSLDLDFFPKELKDEISAFNEKMSQIEQIRSKVTELSIGSKEVVTYYTEMNSKILNITSLSAKLANSAELVKALSAYNNFLKSKERAGVERAVLSSTFAADKFSDGAFAKWITLVAEQDAFLDSFLSMATQSSKDLYKQKINSPVIAEVNKMREIAKLRANEGSLGVDSVIWFSTITKKIDILKEIDDELAKQNTLLLEELKAASIQKATISIGSYLAFAIAIFIIIFIISRGVNRSVRSSLEKIDCVSSNLDLTCDIIVEGNDEISRISKALNVMIIAFKESVYQAKDVSATTSSESKVLNSIVEQLTKNGIVADKKITVINTLVTEVGQRLDAIEESSITVTEDLNITYSVLDTFVNQLHLVVEAIEHGSNRQQELVQKVYSLTEQAKNIKDVLAIISDIADQTNLLALNAAIEAARAGEHGRGFAVVADEVRKLAERTQKSLSEISANVNLITQNVIEISEETQVTSENMGNIANSAQELISSSEQTKENLSVTNAKSSDVMYQSTYIATKTKELIHNMDEIIELSKKNTEHRNLVDEAATKLLSDANRLQNELSKFKI</sequence>
<dbReference type="Proteomes" id="UP000002714">
    <property type="component" value="Chromosome"/>
</dbReference>
<dbReference type="PROSITE" id="PS50111">
    <property type="entry name" value="CHEMOTAXIS_TRANSDUC_2"/>
    <property type="match status" value="1"/>
</dbReference>
<dbReference type="HOGENOM" id="CLU_000445_107_27_7"/>
<dbReference type="OrthoDB" id="2489132at2"/>
<dbReference type="KEGG" id="tdn:Suden_0209"/>
<keyword evidence="3" id="KW-0812">Transmembrane</keyword>
<evidence type="ECO:0000259" key="4">
    <source>
        <dbReference type="PROSITE" id="PS50111"/>
    </source>
</evidence>
<keyword evidence="6" id="KW-1185">Reference proteome</keyword>
<feature type="transmembrane region" description="Helical" evidence="3">
    <location>
        <begin position="7"/>
        <end position="30"/>
    </location>
</feature>
<dbReference type="EMBL" id="CP000153">
    <property type="protein sequence ID" value="ABB43490.1"/>
    <property type="molecule type" value="Genomic_DNA"/>
</dbReference>
<dbReference type="InterPro" id="IPR013587">
    <property type="entry name" value="Nitrate/nitrite_sensing"/>
</dbReference>
<dbReference type="Pfam" id="PF00015">
    <property type="entry name" value="MCPsignal"/>
    <property type="match status" value="1"/>
</dbReference>
<dbReference type="PANTHER" id="PTHR32089:SF112">
    <property type="entry name" value="LYSOZYME-LIKE PROTEIN-RELATED"/>
    <property type="match status" value="1"/>
</dbReference>
<gene>
    <name evidence="5" type="ordered locus">Suden_0209</name>
</gene>
<proteinExistence type="predicted"/>
<dbReference type="eggNOG" id="COG0840">
    <property type="taxonomic scope" value="Bacteria"/>
</dbReference>
<dbReference type="RefSeq" id="WP_011371845.1">
    <property type="nucleotide sequence ID" value="NC_007575.1"/>
</dbReference>
<reference evidence="5 6" key="1">
    <citation type="journal article" date="2008" name="Appl. Environ. Microbiol.">
        <title>Genome of the epsilonproteobacterial chemolithoautotroph Sulfurimonas denitrificans.</title>
        <authorList>
            <person name="Sievert S.M."/>
            <person name="Scott K.M."/>
            <person name="Klotz M.G."/>
            <person name="Chain P.S.G."/>
            <person name="Hauser L.J."/>
            <person name="Hemp J."/>
            <person name="Huegler M."/>
            <person name="Land M."/>
            <person name="Lapidus A."/>
            <person name="Larimer F.W."/>
            <person name="Lucas S."/>
            <person name="Malfatti S.A."/>
            <person name="Meyer F."/>
            <person name="Paulsen I.T."/>
            <person name="Ren Q."/>
            <person name="Simon J."/>
            <person name="Bailey K."/>
            <person name="Diaz E."/>
            <person name="Fitzpatrick K.A."/>
            <person name="Glover B."/>
            <person name="Gwatney N."/>
            <person name="Korajkic A."/>
            <person name="Long A."/>
            <person name="Mobberley J.M."/>
            <person name="Pantry S.N."/>
            <person name="Pazder G."/>
            <person name="Peterson S."/>
            <person name="Quintanilla J.D."/>
            <person name="Sprinkle R."/>
            <person name="Stephens J."/>
            <person name="Thomas P."/>
            <person name="Vaughn R."/>
            <person name="Weber M.J."/>
            <person name="Wooten L.L."/>
        </authorList>
    </citation>
    <scope>NUCLEOTIDE SEQUENCE [LARGE SCALE GENOMIC DNA]</scope>
    <source>
        <strain evidence="6">ATCC 33889 / DSM 1251</strain>
    </source>
</reference>
<keyword evidence="1 2" id="KW-0807">Transducer</keyword>
<name>Q30U41_SULDN</name>
<dbReference type="Pfam" id="PF08376">
    <property type="entry name" value="NIT"/>
    <property type="match status" value="1"/>
</dbReference>
<dbReference type="PANTHER" id="PTHR32089">
    <property type="entry name" value="METHYL-ACCEPTING CHEMOTAXIS PROTEIN MCPB"/>
    <property type="match status" value="1"/>
</dbReference>
<organism evidence="5 6">
    <name type="scientific">Sulfurimonas denitrificans (strain ATCC 33889 / DSM 1251)</name>
    <name type="common">Thiomicrospira denitrificans (strain ATCC 33889 / DSM 1251)</name>
    <dbReference type="NCBI Taxonomy" id="326298"/>
    <lineage>
        <taxon>Bacteria</taxon>
        <taxon>Pseudomonadati</taxon>
        <taxon>Campylobacterota</taxon>
        <taxon>Epsilonproteobacteria</taxon>
        <taxon>Campylobacterales</taxon>
        <taxon>Sulfurimonadaceae</taxon>
        <taxon>Sulfurimonas</taxon>
    </lineage>
</organism>
<keyword evidence="3" id="KW-1133">Transmembrane helix</keyword>
<accession>Q30U41</accession>
<keyword evidence="3" id="KW-0472">Membrane</keyword>
<evidence type="ECO:0000313" key="6">
    <source>
        <dbReference type="Proteomes" id="UP000002714"/>
    </source>
</evidence>
<dbReference type="InterPro" id="IPR004089">
    <property type="entry name" value="MCPsignal_dom"/>
</dbReference>
<evidence type="ECO:0000256" key="2">
    <source>
        <dbReference type="PROSITE-ProRule" id="PRU00284"/>
    </source>
</evidence>
<dbReference type="SUPFAM" id="SSF58104">
    <property type="entry name" value="Methyl-accepting chemotaxis protein (MCP) signaling domain"/>
    <property type="match status" value="1"/>
</dbReference>
<feature type="domain" description="Methyl-accepting transducer" evidence="4">
    <location>
        <begin position="386"/>
        <end position="622"/>
    </location>
</feature>
<evidence type="ECO:0000313" key="5">
    <source>
        <dbReference type="EMBL" id="ABB43490.1"/>
    </source>
</evidence>
<dbReference type="Gene3D" id="1.10.287.950">
    <property type="entry name" value="Methyl-accepting chemotaxis protein"/>
    <property type="match status" value="1"/>
</dbReference>
<evidence type="ECO:0000256" key="1">
    <source>
        <dbReference type="ARBA" id="ARBA00023224"/>
    </source>
</evidence>
<dbReference type="GO" id="GO:0016020">
    <property type="term" value="C:membrane"/>
    <property type="evidence" value="ECO:0007669"/>
    <property type="project" value="InterPro"/>
</dbReference>
<protein>
    <submittedName>
        <fullName evidence="5">Methyl-accepting chemotaxis sensory transducer</fullName>
    </submittedName>
</protein>